<accession>A0A518G1F7</accession>
<dbReference type="InterPro" id="IPR003423">
    <property type="entry name" value="OMP_efflux"/>
</dbReference>
<keyword evidence="7" id="KW-0998">Cell outer membrane</keyword>
<keyword evidence="4" id="KW-1134">Transmembrane beta strand</keyword>
<dbReference type="SUPFAM" id="SSF56954">
    <property type="entry name" value="Outer membrane efflux proteins (OEP)"/>
    <property type="match status" value="1"/>
</dbReference>
<dbReference type="PANTHER" id="PTHR30026:SF20">
    <property type="entry name" value="OUTER MEMBRANE PROTEIN TOLC"/>
    <property type="match status" value="1"/>
</dbReference>
<dbReference type="EMBL" id="CP036298">
    <property type="protein sequence ID" value="QDV22431.1"/>
    <property type="molecule type" value="Genomic_DNA"/>
</dbReference>
<comment type="similarity">
    <text evidence="2">Belongs to the outer membrane factor (OMF) (TC 1.B.17) family.</text>
</comment>
<evidence type="ECO:0000256" key="4">
    <source>
        <dbReference type="ARBA" id="ARBA00022452"/>
    </source>
</evidence>
<evidence type="ECO:0000256" key="6">
    <source>
        <dbReference type="ARBA" id="ARBA00023136"/>
    </source>
</evidence>
<evidence type="ECO:0000256" key="1">
    <source>
        <dbReference type="ARBA" id="ARBA00004442"/>
    </source>
</evidence>
<sequence length="581" mass="62690">MPRLHLCFGLLVCAGCASQQHLTLPAAPTGTMVHEQVAAASSPADVATPALMASTKIVTLESARIGSEHPQVQARVASYRHPVREGIDPAVESLQSQPITHVSLASTVRPADAISVVPPLTSELPPVASTAYSPSDQVVVEERASQVGIGHSAIQMNLPTALAMVGGQHPAVGFAQWRVQEAYAQLSQARVLWLPSLQAGFSFHRHDGNYQASDGRIVDIDRNSFQYGLGSGAVGAGTTPRPGLVAQFHLADAIFQPEIAQKMAWARGHASTAVTNTQLRNAAISYLQLLDAHQTERILDESRLRTAELAKLTGDFAAAGQGLQADADRVQTELLMVENRLLSARERIEVTSARLAQVLSLDGGPTIIPQDPTLLPLELVNLGAEKSQLIATGLANRPELKESQALVAAACEQYRRQQYAPFVPSVLLGFSSTGFGGGLANSLNNVDDRMDFDALMSWQVRNFGLGERAARREANAQVEQAKYEKIRAMDQVASEIATAYAEVLYRGQQIGLMQQAIGFAENSFERNLSRIRDGQGLPLEVLQSVRALEDARLAYLKALVDHNQSQFQLQWALGWPITAES</sequence>
<evidence type="ECO:0000256" key="7">
    <source>
        <dbReference type="ARBA" id="ARBA00023237"/>
    </source>
</evidence>
<proteinExistence type="inferred from homology"/>
<evidence type="ECO:0000256" key="2">
    <source>
        <dbReference type="ARBA" id="ARBA00007613"/>
    </source>
</evidence>
<dbReference type="GO" id="GO:0015562">
    <property type="term" value="F:efflux transmembrane transporter activity"/>
    <property type="evidence" value="ECO:0007669"/>
    <property type="project" value="InterPro"/>
</dbReference>
<reference evidence="8 9" key="1">
    <citation type="submission" date="2019-02" db="EMBL/GenBank/DDBJ databases">
        <title>Deep-cultivation of Planctomycetes and their phenomic and genomic characterization uncovers novel biology.</title>
        <authorList>
            <person name="Wiegand S."/>
            <person name="Jogler M."/>
            <person name="Boedeker C."/>
            <person name="Pinto D."/>
            <person name="Vollmers J."/>
            <person name="Rivas-Marin E."/>
            <person name="Kohn T."/>
            <person name="Peeters S.H."/>
            <person name="Heuer A."/>
            <person name="Rast P."/>
            <person name="Oberbeckmann S."/>
            <person name="Bunk B."/>
            <person name="Jeske O."/>
            <person name="Meyerdierks A."/>
            <person name="Storesund J.E."/>
            <person name="Kallscheuer N."/>
            <person name="Luecker S."/>
            <person name="Lage O.M."/>
            <person name="Pohl T."/>
            <person name="Merkel B.J."/>
            <person name="Hornburger P."/>
            <person name="Mueller R.-W."/>
            <person name="Bruemmer F."/>
            <person name="Labrenz M."/>
            <person name="Spormann A.M."/>
            <person name="Op den Camp H."/>
            <person name="Overmann J."/>
            <person name="Amann R."/>
            <person name="Jetten M.S.M."/>
            <person name="Mascher T."/>
            <person name="Medema M.H."/>
            <person name="Devos D.P."/>
            <person name="Kaster A.-K."/>
            <person name="Ovreas L."/>
            <person name="Rohde M."/>
            <person name="Galperin M.Y."/>
            <person name="Jogler C."/>
        </authorList>
    </citation>
    <scope>NUCLEOTIDE SEQUENCE [LARGE SCALE GENOMIC DNA]</scope>
    <source>
        <strain evidence="8 9">Q31a</strain>
    </source>
</reference>
<evidence type="ECO:0000256" key="3">
    <source>
        <dbReference type="ARBA" id="ARBA00022448"/>
    </source>
</evidence>
<dbReference type="PANTHER" id="PTHR30026">
    <property type="entry name" value="OUTER MEMBRANE PROTEIN TOLC"/>
    <property type="match status" value="1"/>
</dbReference>
<dbReference type="GO" id="GO:1990281">
    <property type="term" value="C:efflux pump complex"/>
    <property type="evidence" value="ECO:0007669"/>
    <property type="project" value="TreeGrafter"/>
</dbReference>
<dbReference type="GO" id="GO:0009279">
    <property type="term" value="C:cell outer membrane"/>
    <property type="evidence" value="ECO:0007669"/>
    <property type="project" value="UniProtKB-SubCell"/>
</dbReference>
<keyword evidence="5" id="KW-0812">Transmembrane</keyword>
<protein>
    <submittedName>
        <fullName evidence="8">Outer membrane efflux protein</fullName>
    </submittedName>
</protein>
<name>A0A518G1F7_9BACT</name>
<dbReference type="Proteomes" id="UP000318017">
    <property type="component" value="Chromosome"/>
</dbReference>
<keyword evidence="9" id="KW-1185">Reference proteome</keyword>
<evidence type="ECO:0000313" key="8">
    <source>
        <dbReference type="EMBL" id="QDV22431.1"/>
    </source>
</evidence>
<dbReference type="AlphaFoldDB" id="A0A518G1F7"/>
<evidence type="ECO:0000256" key="5">
    <source>
        <dbReference type="ARBA" id="ARBA00022692"/>
    </source>
</evidence>
<dbReference type="RefSeq" id="WP_231691047.1">
    <property type="nucleotide sequence ID" value="NZ_CP036298.1"/>
</dbReference>
<gene>
    <name evidence="8" type="ORF">Q31a_07160</name>
</gene>
<dbReference type="GO" id="GO:0015288">
    <property type="term" value="F:porin activity"/>
    <property type="evidence" value="ECO:0007669"/>
    <property type="project" value="TreeGrafter"/>
</dbReference>
<comment type="subcellular location">
    <subcellularLocation>
        <location evidence="1">Cell outer membrane</location>
    </subcellularLocation>
</comment>
<keyword evidence="6" id="KW-0472">Membrane</keyword>
<keyword evidence="3" id="KW-0813">Transport</keyword>
<evidence type="ECO:0000313" key="9">
    <source>
        <dbReference type="Proteomes" id="UP000318017"/>
    </source>
</evidence>
<dbReference type="Gene3D" id="1.20.1600.10">
    <property type="entry name" value="Outer membrane efflux proteins (OEP)"/>
    <property type="match status" value="1"/>
</dbReference>
<dbReference type="InterPro" id="IPR051906">
    <property type="entry name" value="TolC-like"/>
</dbReference>
<dbReference type="Pfam" id="PF02321">
    <property type="entry name" value="OEP"/>
    <property type="match status" value="1"/>
</dbReference>
<dbReference type="KEGG" id="ahel:Q31a_07160"/>
<organism evidence="8 9">
    <name type="scientific">Aureliella helgolandensis</name>
    <dbReference type="NCBI Taxonomy" id="2527968"/>
    <lineage>
        <taxon>Bacteria</taxon>
        <taxon>Pseudomonadati</taxon>
        <taxon>Planctomycetota</taxon>
        <taxon>Planctomycetia</taxon>
        <taxon>Pirellulales</taxon>
        <taxon>Pirellulaceae</taxon>
        <taxon>Aureliella</taxon>
    </lineage>
</organism>